<dbReference type="Proteomes" id="UP001596270">
    <property type="component" value="Unassembled WGS sequence"/>
</dbReference>
<proteinExistence type="predicted"/>
<accession>A0ABW1TV59</accession>
<organism evidence="2 3">
    <name type="scientific">Polaromonas aquatica</name>
    <dbReference type="NCBI Taxonomy" id="332657"/>
    <lineage>
        <taxon>Bacteria</taxon>
        <taxon>Pseudomonadati</taxon>
        <taxon>Pseudomonadota</taxon>
        <taxon>Betaproteobacteria</taxon>
        <taxon>Burkholderiales</taxon>
        <taxon>Comamonadaceae</taxon>
        <taxon>Polaromonas</taxon>
    </lineage>
</organism>
<keyword evidence="1" id="KW-0812">Transmembrane</keyword>
<protein>
    <submittedName>
        <fullName evidence="2">Uncharacterized protein</fullName>
    </submittedName>
</protein>
<gene>
    <name evidence="2" type="ORF">ACFQND_08025</name>
</gene>
<name>A0ABW1TV59_9BURK</name>
<evidence type="ECO:0000256" key="1">
    <source>
        <dbReference type="SAM" id="Phobius"/>
    </source>
</evidence>
<evidence type="ECO:0000313" key="2">
    <source>
        <dbReference type="EMBL" id="MFC6281172.1"/>
    </source>
</evidence>
<dbReference type="EMBL" id="JBHSRS010000017">
    <property type="protein sequence ID" value="MFC6281172.1"/>
    <property type="molecule type" value="Genomic_DNA"/>
</dbReference>
<feature type="transmembrane region" description="Helical" evidence="1">
    <location>
        <begin position="84"/>
        <end position="105"/>
    </location>
</feature>
<sequence length="317" mass="33461">MSNQNITRLVVGESIPLSMGVPVGQDLGHADVSNTLRWRGGRWETNVGILDMVKKSLAKTQNVLQLPATKTPNKFKISNLIVSWKLAAGVVAGLIVCTSVIYAVLSHKRGPADAFSVVADARKSTGIEKKVAAVRTVDEPWIRPAPEQPAPVSPVEPASVLPAVPVVPGSLTSPRSPVVENRAVTHVQAPAAMPEGVKDKRTVEAKPADVKPLDKTPAAPEAVILDMEPATAAKAKEVTGVQINTSKMPVKDVPKRVNGSGLVAVTPDGKTALFTNTATRLPEKFAVGDKLPSGEIIKSIDGNAGIVKTNAKEYRLE</sequence>
<keyword evidence="1" id="KW-0472">Membrane</keyword>
<comment type="caution">
    <text evidence="2">The sequence shown here is derived from an EMBL/GenBank/DDBJ whole genome shotgun (WGS) entry which is preliminary data.</text>
</comment>
<keyword evidence="3" id="KW-1185">Reference proteome</keyword>
<dbReference type="RefSeq" id="WP_377412911.1">
    <property type="nucleotide sequence ID" value="NZ_JBHSRS010000017.1"/>
</dbReference>
<reference evidence="3" key="1">
    <citation type="journal article" date="2019" name="Int. J. Syst. Evol. Microbiol.">
        <title>The Global Catalogue of Microorganisms (GCM) 10K type strain sequencing project: providing services to taxonomists for standard genome sequencing and annotation.</title>
        <authorList>
            <consortium name="The Broad Institute Genomics Platform"/>
            <consortium name="The Broad Institute Genome Sequencing Center for Infectious Disease"/>
            <person name="Wu L."/>
            <person name="Ma J."/>
        </authorList>
    </citation>
    <scope>NUCLEOTIDE SEQUENCE [LARGE SCALE GENOMIC DNA]</scope>
    <source>
        <strain evidence="3">CCUG 39402</strain>
    </source>
</reference>
<keyword evidence="1" id="KW-1133">Transmembrane helix</keyword>
<evidence type="ECO:0000313" key="3">
    <source>
        <dbReference type="Proteomes" id="UP001596270"/>
    </source>
</evidence>